<dbReference type="FunFam" id="3.60.20.10:FF:000006">
    <property type="entry name" value="Glutamine--fructose-6-phosphate aminotransferase [isomerizing]"/>
    <property type="match status" value="1"/>
</dbReference>
<dbReference type="FunFam" id="3.40.50.10490:FF:000001">
    <property type="entry name" value="Glutamine--fructose-6-phosphate aminotransferase [isomerizing]"/>
    <property type="match status" value="1"/>
</dbReference>
<comment type="subcellular location">
    <subcellularLocation>
        <location evidence="2 10">Cytoplasm</location>
    </subcellularLocation>
</comment>
<dbReference type="InterPro" id="IPR029055">
    <property type="entry name" value="Ntn_hydrolases_N"/>
</dbReference>
<comment type="catalytic activity">
    <reaction evidence="1 10">
        <text>D-fructose 6-phosphate + L-glutamine = D-glucosamine 6-phosphate + L-glutamate</text>
        <dbReference type="Rhea" id="RHEA:13237"/>
        <dbReference type="ChEBI" id="CHEBI:29985"/>
        <dbReference type="ChEBI" id="CHEBI:58359"/>
        <dbReference type="ChEBI" id="CHEBI:58725"/>
        <dbReference type="ChEBI" id="CHEBI:61527"/>
        <dbReference type="EC" id="2.6.1.16"/>
    </reaction>
</comment>
<dbReference type="RefSeq" id="WP_132548374.1">
    <property type="nucleotide sequence ID" value="NZ_SMAA01000005.1"/>
</dbReference>
<dbReference type="HAMAP" id="MF_00164">
    <property type="entry name" value="GlmS"/>
    <property type="match status" value="1"/>
</dbReference>
<dbReference type="Pfam" id="PF01380">
    <property type="entry name" value="SIS"/>
    <property type="match status" value="2"/>
</dbReference>
<dbReference type="GO" id="GO:0006487">
    <property type="term" value="P:protein N-linked glycosylation"/>
    <property type="evidence" value="ECO:0007669"/>
    <property type="project" value="TreeGrafter"/>
</dbReference>
<dbReference type="NCBIfam" id="TIGR01135">
    <property type="entry name" value="glmS"/>
    <property type="match status" value="1"/>
</dbReference>
<dbReference type="GO" id="GO:0006047">
    <property type="term" value="P:UDP-N-acetylglucosamine metabolic process"/>
    <property type="evidence" value="ECO:0007669"/>
    <property type="project" value="TreeGrafter"/>
</dbReference>
<dbReference type="PROSITE" id="PS51278">
    <property type="entry name" value="GATASE_TYPE_2"/>
    <property type="match status" value="1"/>
</dbReference>
<keyword evidence="8" id="KW-0677">Repeat</keyword>
<keyword evidence="9" id="KW-0315">Glutamine amidotransferase</keyword>
<dbReference type="GO" id="GO:0006002">
    <property type="term" value="P:fructose 6-phosphate metabolic process"/>
    <property type="evidence" value="ECO:0007669"/>
    <property type="project" value="TreeGrafter"/>
</dbReference>
<dbReference type="CDD" id="cd05008">
    <property type="entry name" value="SIS_GlmS_GlmD_1"/>
    <property type="match status" value="1"/>
</dbReference>
<dbReference type="InterPro" id="IPR047084">
    <property type="entry name" value="GFAT_N"/>
</dbReference>
<dbReference type="OrthoDB" id="106547at2"/>
<dbReference type="InterPro" id="IPR035466">
    <property type="entry name" value="GlmS/AgaS_SIS"/>
</dbReference>
<name>A0A4R3KAB5_9FIRM</name>
<comment type="caution">
    <text evidence="13">The sequence shown here is derived from an EMBL/GenBank/DDBJ whole genome shotgun (WGS) entry which is preliminary data.</text>
</comment>
<dbReference type="AlphaFoldDB" id="A0A4R3KAB5"/>
<comment type="subunit">
    <text evidence="10">Homodimer.</text>
</comment>
<dbReference type="GO" id="GO:0005975">
    <property type="term" value="P:carbohydrate metabolic process"/>
    <property type="evidence" value="ECO:0007669"/>
    <property type="project" value="UniProtKB-UniRule"/>
</dbReference>
<evidence type="ECO:0000256" key="9">
    <source>
        <dbReference type="ARBA" id="ARBA00022962"/>
    </source>
</evidence>
<dbReference type="InterPro" id="IPR046348">
    <property type="entry name" value="SIS_dom_sf"/>
</dbReference>
<evidence type="ECO:0000256" key="4">
    <source>
        <dbReference type="ARBA" id="ARBA00016090"/>
    </source>
</evidence>
<dbReference type="PANTHER" id="PTHR10937:SF0">
    <property type="entry name" value="GLUTAMINE--FRUCTOSE-6-PHOSPHATE TRANSAMINASE (ISOMERIZING)"/>
    <property type="match status" value="1"/>
</dbReference>
<dbReference type="CDD" id="cd00714">
    <property type="entry name" value="GFAT"/>
    <property type="match status" value="1"/>
</dbReference>
<organism evidence="13 14">
    <name type="scientific">Pectinatus cerevisiiphilus</name>
    <dbReference type="NCBI Taxonomy" id="86956"/>
    <lineage>
        <taxon>Bacteria</taxon>
        <taxon>Bacillati</taxon>
        <taxon>Bacillota</taxon>
        <taxon>Negativicutes</taxon>
        <taxon>Selenomonadales</taxon>
        <taxon>Selenomonadaceae</taxon>
        <taxon>Pectinatus</taxon>
    </lineage>
</organism>
<evidence type="ECO:0000256" key="3">
    <source>
        <dbReference type="ARBA" id="ARBA00012916"/>
    </source>
</evidence>
<keyword evidence="14" id="KW-1185">Reference proteome</keyword>
<evidence type="ECO:0000256" key="1">
    <source>
        <dbReference type="ARBA" id="ARBA00001031"/>
    </source>
</evidence>
<dbReference type="CDD" id="cd05009">
    <property type="entry name" value="SIS_GlmS_GlmD_2"/>
    <property type="match status" value="1"/>
</dbReference>
<feature type="active site" description="For Fru-6P isomerization activity" evidence="10">
    <location>
        <position position="604"/>
    </location>
</feature>
<protein>
    <recommendedName>
        <fullName evidence="4 10">Glutamine--fructose-6-phosphate aminotransferase [isomerizing]</fullName>
        <ecNumber evidence="3 10">2.6.1.16</ecNumber>
    </recommendedName>
    <alternativeName>
        <fullName evidence="10">D-fructose-6-phosphate amidotransferase</fullName>
    </alternativeName>
    <alternativeName>
        <fullName evidence="10">GFAT</fullName>
    </alternativeName>
    <alternativeName>
        <fullName evidence="10">Glucosamine-6-phosphate synthase</fullName>
    </alternativeName>
    <alternativeName>
        <fullName evidence="10">Hexosephosphate aminotransferase</fullName>
    </alternativeName>
    <alternativeName>
        <fullName evidence="10">L-glutamine--D-fructose-6-phosphate amidotransferase</fullName>
    </alternativeName>
</protein>
<dbReference type="EC" id="2.6.1.16" evidence="3 10"/>
<dbReference type="Proteomes" id="UP000295188">
    <property type="component" value="Unassembled WGS sequence"/>
</dbReference>
<dbReference type="Gene3D" id="3.40.50.10490">
    <property type="entry name" value="Glucose-6-phosphate isomerase like protein, domain 1"/>
    <property type="match status" value="2"/>
</dbReference>
<dbReference type="EMBL" id="SMAA01000005">
    <property type="protein sequence ID" value="TCS80036.1"/>
    <property type="molecule type" value="Genomic_DNA"/>
</dbReference>
<dbReference type="Pfam" id="PF13522">
    <property type="entry name" value="GATase_6"/>
    <property type="match status" value="1"/>
</dbReference>
<sequence>MCGIVGYVGSKQAEPFLIDGLTKLEYRGYDSAGIAVIDNDKIDLEKCVGRLDALKAKIKGHEPKGVIGIGHTRWATHGGPSDVNAHPHLDCKGDFAVVHNGIIENYMQLKEKLIEKGHKFLSETDTEVVAHLLEELYDGDFETAVREVLKRIEGSYSLLFMSRRDPDKLICTKKDNPLIIGLGDGENFIASDIPAIIGYTRRNYIINDGEIAVVKKDSIWITNQDGLPVTKKVFEVNWNAEAAEKGGYEHFMLKEIHEQPKAVRDTVMPRIAKDNLSVILNELKWNKEYLDSFHKIFIVACGTAYHAGLVGKYYIEKLARIPVEVDIASEFRYRSPIIDEHTLVIVISQSGETIDTLAALKETKRLGAKTLAITNVVGSSIARDADEVIYTWAGPEIAVASTKAYTTQLVTVFLLAMYMAGIKKCISPERTKQLLTQLRKLPDQIDRTLEDPEPIKTFAKKYGFNEDVFFIGRSLDYDVALEGALKLKEISYIHAEAYAAGELKHGTLALIIEGVPVIALATQKSVYEKTISNIKEIKARDAIVIGITSESNDTLVKCVDHVIKVPNTDELLIPLLTVVPLQLLAYYAAITRGCDVDKPRNLAKSVTVE</sequence>
<feature type="domain" description="SIS" evidence="12">
    <location>
        <begin position="285"/>
        <end position="425"/>
    </location>
</feature>
<dbReference type="GO" id="GO:0004360">
    <property type="term" value="F:glutamine-fructose-6-phosphate transaminase (isomerizing) activity"/>
    <property type="evidence" value="ECO:0007669"/>
    <property type="project" value="UniProtKB-UniRule"/>
</dbReference>
<dbReference type="InterPro" id="IPR035490">
    <property type="entry name" value="GlmS/FrlB_SIS"/>
</dbReference>
<dbReference type="GO" id="GO:0097367">
    <property type="term" value="F:carbohydrate derivative binding"/>
    <property type="evidence" value="ECO:0007669"/>
    <property type="project" value="InterPro"/>
</dbReference>
<dbReference type="SUPFAM" id="SSF53697">
    <property type="entry name" value="SIS domain"/>
    <property type="match status" value="1"/>
</dbReference>
<evidence type="ECO:0000259" key="12">
    <source>
        <dbReference type="PROSITE" id="PS51464"/>
    </source>
</evidence>
<evidence type="ECO:0000256" key="5">
    <source>
        <dbReference type="ARBA" id="ARBA00022490"/>
    </source>
</evidence>
<evidence type="ECO:0000259" key="11">
    <source>
        <dbReference type="PROSITE" id="PS51278"/>
    </source>
</evidence>
<dbReference type="PROSITE" id="PS51464">
    <property type="entry name" value="SIS"/>
    <property type="match status" value="2"/>
</dbReference>
<evidence type="ECO:0000256" key="7">
    <source>
        <dbReference type="ARBA" id="ARBA00022679"/>
    </source>
</evidence>
<keyword evidence="7 10" id="KW-0808">Transferase</keyword>
<feature type="initiator methionine" description="Removed" evidence="10">
    <location>
        <position position="1"/>
    </location>
</feature>
<evidence type="ECO:0000256" key="8">
    <source>
        <dbReference type="ARBA" id="ARBA00022737"/>
    </source>
</evidence>
<evidence type="ECO:0000313" key="14">
    <source>
        <dbReference type="Proteomes" id="UP000295188"/>
    </source>
</evidence>
<dbReference type="InterPro" id="IPR017932">
    <property type="entry name" value="GATase_2_dom"/>
</dbReference>
<feature type="active site" description="Nucleophile; for GATase activity" evidence="10">
    <location>
        <position position="2"/>
    </location>
</feature>
<feature type="domain" description="SIS" evidence="12">
    <location>
        <begin position="458"/>
        <end position="599"/>
    </location>
</feature>
<dbReference type="SUPFAM" id="SSF56235">
    <property type="entry name" value="N-terminal nucleophile aminohydrolases (Ntn hydrolases)"/>
    <property type="match status" value="1"/>
</dbReference>
<keyword evidence="5 10" id="KW-0963">Cytoplasm</keyword>
<feature type="domain" description="Glutamine amidotransferase type-2" evidence="11">
    <location>
        <begin position="2"/>
        <end position="217"/>
    </location>
</feature>
<proteinExistence type="inferred from homology"/>
<dbReference type="Gene3D" id="3.60.20.10">
    <property type="entry name" value="Glutamine Phosphoribosylpyrophosphate, subunit 1, domain 1"/>
    <property type="match status" value="1"/>
</dbReference>
<dbReference type="NCBIfam" id="NF001484">
    <property type="entry name" value="PRK00331.1"/>
    <property type="match status" value="1"/>
</dbReference>
<evidence type="ECO:0000256" key="6">
    <source>
        <dbReference type="ARBA" id="ARBA00022576"/>
    </source>
</evidence>
<gene>
    <name evidence="10" type="primary">glmS</name>
    <name evidence="13" type="ORF">EDC37_105106</name>
</gene>
<dbReference type="GO" id="GO:0005829">
    <property type="term" value="C:cytosol"/>
    <property type="evidence" value="ECO:0007669"/>
    <property type="project" value="TreeGrafter"/>
</dbReference>
<comment type="function">
    <text evidence="10">Catalyzes the first step in hexosamine metabolism, converting fructose-6P into glucosamine-6P using glutamine as a nitrogen source.</text>
</comment>
<dbReference type="InterPro" id="IPR001347">
    <property type="entry name" value="SIS_dom"/>
</dbReference>
<evidence type="ECO:0000313" key="13">
    <source>
        <dbReference type="EMBL" id="TCS80036.1"/>
    </source>
</evidence>
<evidence type="ECO:0000256" key="2">
    <source>
        <dbReference type="ARBA" id="ARBA00004496"/>
    </source>
</evidence>
<reference evidence="13 14" key="1">
    <citation type="submission" date="2019-03" db="EMBL/GenBank/DDBJ databases">
        <title>Genomic Encyclopedia of Type Strains, Phase IV (KMG-IV): sequencing the most valuable type-strain genomes for metagenomic binning, comparative biology and taxonomic classification.</title>
        <authorList>
            <person name="Goeker M."/>
        </authorList>
    </citation>
    <scope>NUCLEOTIDE SEQUENCE [LARGE SCALE GENOMIC DNA]</scope>
    <source>
        <strain evidence="13 14">DSM 20467</strain>
    </source>
</reference>
<evidence type="ECO:0000256" key="10">
    <source>
        <dbReference type="HAMAP-Rule" id="MF_00164"/>
    </source>
</evidence>
<dbReference type="PANTHER" id="PTHR10937">
    <property type="entry name" value="GLUCOSAMINE--FRUCTOSE-6-PHOSPHATE AMINOTRANSFERASE, ISOMERIZING"/>
    <property type="match status" value="1"/>
</dbReference>
<accession>A0A4R3KAB5</accession>
<dbReference type="InterPro" id="IPR005855">
    <property type="entry name" value="GFAT"/>
</dbReference>
<keyword evidence="6 10" id="KW-0032">Aminotransferase</keyword>